<evidence type="ECO:0000313" key="2">
    <source>
        <dbReference type="EMBL" id="PKR50562.1"/>
    </source>
</evidence>
<keyword evidence="3" id="KW-1185">Reference proteome</keyword>
<dbReference type="EMBL" id="NWTK01000016">
    <property type="protein sequence ID" value="PKR50562.1"/>
    <property type="molecule type" value="Genomic_DNA"/>
</dbReference>
<name>A0A2N3KJ30_9PROT</name>
<evidence type="ECO:0000313" key="3">
    <source>
        <dbReference type="Proteomes" id="UP000233458"/>
    </source>
</evidence>
<proteinExistence type="predicted"/>
<sequence>MFILQLRTKNLLHCEMKSLMQPGFTPIHGRVARLRGADFCNRGGEMPPAGAGMACFMPDMMISLW</sequence>
<reference evidence="1 3" key="2">
    <citation type="submission" date="2017-10" db="EMBL/GenBank/DDBJ databases">
        <title>Biodiversity and function of Thalassospira species in the particle-attached aromatic-hydrocarbon-degrading consortia from the surface seawater of the China South Sea.</title>
        <authorList>
            <person name="Dong C."/>
            <person name="Liu R."/>
            <person name="Shao Z."/>
        </authorList>
    </citation>
    <scope>NUCLEOTIDE SEQUENCE [LARGE SCALE GENOMIC DNA]</scope>
    <source>
        <strain evidence="1 3">CSC3H3</strain>
    </source>
</reference>
<dbReference type="KEGG" id="thac:CSC3H3_01815"/>
<accession>A0A2N3KJ30</accession>
<dbReference type="Proteomes" id="UP000233597">
    <property type="component" value="Unassembled WGS sequence"/>
</dbReference>
<evidence type="ECO:0000313" key="1">
    <source>
        <dbReference type="EMBL" id="AUG51582.1"/>
    </source>
</evidence>
<dbReference type="AlphaFoldDB" id="A0A2N3KJ30"/>
<protein>
    <submittedName>
        <fullName evidence="2">Uncharacterized protein</fullName>
    </submittedName>
</protein>
<dbReference type="EMBL" id="CP024199">
    <property type="protein sequence ID" value="AUG51582.1"/>
    <property type="molecule type" value="Genomic_DNA"/>
</dbReference>
<organism evidence="2 4">
    <name type="scientific">Thalassospira marina</name>
    <dbReference type="NCBI Taxonomy" id="2048283"/>
    <lineage>
        <taxon>Bacteria</taxon>
        <taxon>Pseudomonadati</taxon>
        <taxon>Pseudomonadota</taxon>
        <taxon>Alphaproteobacteria</taxon>
        <taxon>Rhodospirillales</taxon>
        <taxon>Thalassospiraceae</taxon>
        <taxon>Thalassospira</taxon>
    </lineage>
</organism>
<reference evidence="2 4" key="1">
    <citation type="submission" date="2017-09" db="EMBL/GenBank/DDBJ databases">
        <title>Biodiversity and function of Thalassospira species in the particle-attached aromatic-hydrocarbon-degrading consortia from the surface seawater of the South China Sea.</title>
        <authorList>
            <person name="Dong C."/>
            <person name="Liu R."/>
            <person name="Shao Z."/>
        </authorList>
    </citation>
    <scope>NUCLEOTIDE SEQUENCE [LARGE SCALE GENOMIC DNA]</scope>
    <source>
        <strain evidence="2 4">CSC1P2</strain>
    </source>
</reference>
<gene>
    <name evidence="2" type="ORF">COO20_20695</name>
    <name evidence="1" type="ORF">CSC3H3_01815</name>
</gene>
<evidence type="ECO:0000313" key="4">
    <source>
        <dbReference type="Proteomes" id="UP000233597"/>
    </source>
</evidence>
<dbReference type="Proteomes" id="UP000233458">
    <property type="component" value="Chromosome"/>
</dbReference>